<evidence type="ECO:0000256" key="3">
    <source>
        <dbReference type="ARBA" id="ARBA00022786"/>
    </source>
</evidence>
<dbReference type="Gene3D" id="1.25.10.10">
    <property type="entry name" value="Leucine-rich Repeat Variant"/>
    <property type="match status" value="1"/>
</dbReference>
<protein>
    <recommendedName>
        <fullName evidence="4">TATA-binding protein interacting (TIP20) domain-containing protein</fullName>
    </recommendedName>
</protein>
<organism evidence="5 6">
    <name type="scientific">Rotaria sordida</name>
    <dbReference type="NCBI Taxonomy" id="392033"/>
    <lineage>
        <taxon>Eukaryota</taxon>
        <taxon>Metazoa</taxon>
        <taxon>Spiralia</taxon>
        <taxon>Gnathifera</taxon>
        <taxon>Rotifera</taxon>
        <taxon>Eurotatoria</taxon>
        <taxon>Bdelloidea</taxon>
        <taxon>Philodinida</taxon>
        <taxon>Philodinidae</taxon>
        <taxon>Rotaria</taxon>
    </lineage>
</organism>
<sequence length="146" mass="16965">CLDKLDMFDYLTYVEDGLKQDHYDIRMLTFLMVVRLSILCPTIVLQRLDRLVQPLKAILQLKVKANSIKQEFEKHDELRRAAIKVFLALQQIKDANKIACINEFEALVKSSKEYQDLYNTVIHEQQQSSSGFSFNTNNNSEAMDMS</sequence>
<dbReference type="EMBL" id="CAJOBD010006321">
    <property type="protein sequence ID" value="CAF4057934.1"/>
    <property type="molecule type" value="Genomic_DNA"/>
</dbReference>
<keyword evidence="3" id="KW-0833">Ubl conjugation pathway</keyword>
<comment type="similarity">
    <text evidence="1">Belongs to the CAND family.</text>
</comment>
<dbReference type="Pfam" id="PF08623">
    <property type="entry name" value="TIP120"/>
    <property type="match status" value="1"/>
</dbReference>
<feature type="non-terminal residue" evidence="5">
    <location>
        <position position="1"/>
    </location>
</feature>
<dbReference type="InterPro" id="IPR011989">
    <property type="entry name" value="ARM-like"/>
</dbReference>
<evidence type="ECO:0000313" key="5">
    <source>
        <dbReference type="EMBL" id="CAF4057934.1"/>
    </source>
</evidence>
<keyword evidence="2" id="KW-0677">Repeat</keyword>
<accession>A0A819RSZ2</accession>
<dbReference type="InterPro" id="IPR013932">
    <property type="entry name" value="TATA-bd_TIP120"/>
</dbReference>
<proteinExistence type="inferred from homology"/>
<dbReference type="Proteomes" id="UP000663836">
    <property type="component" value="Unassembled WGS sequence"/>
</dbReference>
<evidence type="ECO:0000256" key="1">
    <source>
        <dbReference type="ARBA" id="ARBA00007657"/>
    </source>
</evidence>
<dbReference type="SUPFAM" id="SSF48371">
    <property type="entry name" value="ARM repeat"/>
    <property type="match status" value="1"/>
</dbReference>
<gene>
    <name evidence="5" type="ORF">JBS370_LOCUS29416</name>
</gene>
<dbReference type="AlphaFoldDB" id="A0A819RSZ2"/>
<feature type="domain" description="TATA-binding protein interacting (TIP20)" evidence="4">
    <location>
        <begin position="1"/>
        <end position="106"/>
    </location>
</feature>
<evidence type="ECO:0000313" key="6">
    <source>
        <dbReference type="Proteomes" id="UP000663836"/>
    </source>
</evidence>
<dbReference type="PANTHER" id="PTHR12696">
    <property type="entry name" value="TIP120"/>
    <property type="match status" value="1"/>
</dbReference>
<name>A0A819RSZ2_9BILA</name>
<comment type="caution">
    <text evidence="5">The sequence shown here is derived from an EMBL/GenBank/DDBJ whole genome shotgun (WGS) entry which is preliminary data.</text>
</comment>
<dbReference type="InterPro" id="IPR016024">
    <property type="entry name" value="ARM-type_fold"/>
</dbReference>
<evidence type="ECO:0000256" key="2">
    <source>
        <dbReference type="ARBA" id="ARBA00022737"/>
    </source>
</evidence>
<dbReference type="InterPro" id="IPR039852">
    <property type="entry name" value="CAND1/CAND2"/>
</dbReference>
<dbReference type="GO" id="GO:0010265">
    <property type="term" value="P:SCF complex assembly"/>
    <property type="evidence" value="ECO:0007669"/>
    <property type="project" value="InterPro"/>
</dbReference>
<evidence type="ECO:0000259" key="4">
    <source>
        <dbReference type="Pfam" id="PF08623"/>
    </source>
</evidence>
<reference evidence="5" key="1">
    <citation type="submission" date="2021-02" db="EMBL/GenBank/DDBJ databases">
        <authorList>
            <person name="Nowell W R."/>
        </authorList>
    </citation>
    <scope>NUCLEOTIDE SEQUENCE</scope>
</reference>